<protein>
    <submittedName>
        <fullName evidence="10">FecCD family ABC transporter permease</fullName>
    </submittedName>
</protein>
<feature type="transmembrane region" description="Helical" evidence="9">
    <location>
        <begin position="87"/>
        <end position="105"/>
    </location>
</feature>
<dbReference type="Proteomes" id="UP001596337">
    <property type="component" value="Unassembled WGS sequence"/>
</dbReference>
<evidence type="ECO:0000256" key="8">
    <source>
        <dbReference type="SAM" id="MobiDB-lite"/>
    </source>
</evidence>
<gene>
    <name evidence="10" type="ORF">ACFQGD_26180</name>
</gene>
<dbReference type="Gene3D" id="1.10.3470.10">
    <property type="entry name" value="ABC transporter involved in vitamin B12 uptake, BtuC"/>
    <property type="match status" value="1"/>
</dbReference>
<comment type="caution">
    <text evidence="10">The sequence shown here is derived from an EMBL/GenBank/DDBJ whole genome shotgun (WGS) entry which is preliminary data.</text>
</comment>
<accession>A0ABW2C716</accession>
<dbReference type="InterPro" id="IPR000522">
    <property type="entry name" value="ABC_transptr_permease_BtuC"/>
</dbReference>
<evidence type="ECO:0000256" key="5">
    <source>
        <dbReference type="ARBA" id="ARBA00022692"/>
    </source>
</evidence>
<comment type="subcellular location">
    <subcellularLocation>
        <location evidence="1">Cell membrane</location>
        <topology evidence="1">Multi-pass membrane protein</topology>
    </subcellularLocation>
</comment>
<dbReference type="RefSeq" id="WP_345404866.1">
    <property type="nucleotide sequence ID" value="NZ_BAABLA010000119.1"/>
</dbReference>
<dbReference type="EMBL" id="JBHSXX010000001">
    <property type="protein sequence ID" value="MFC6870624.1"/>
    <property type="molecule type" value="Genomic_DNA"/>
</dbReference>
<keyword evidence="3" id="KW-0813">Transport</keyword>
<evidence type="ECO:0000256" key="2">
    <source>
        <dbReference type="ARBA" id="ARBA00007935"/>
    </source>
</evidence>
<keyword evidence="6 9" id="KW-1133">Transmembrane helix</keyword>
<keyword evidence="7 9" id="KW-0472">Membrane</keyword>
<dbReference type="InterPro" id="IPR037294">
    <property type="entry name" value="ABC_BtuC-like"/>
</dbReference>
<feature type="transmembrane region" description="Helical" evidence="9">
    <location>
        <begin position="34"/>
        <end position="53"/>
    </location>
</feature>
<feature type="transmembrane region" description="Helical" evidence="9">
    <location>
        <begin position="261"/>
        <end position="286"/>
    </location>
</feature>
<feature type="compositionally biased region" description="Low complexity" evidence="8">
    <location>
        <begin position="1"/>
        <end position="19"/>
    </location>
</feature>
<evidence type="ECO:0000256" key="6">
    <source>
        <dbReference type="ARBA" id="ARBA00022989"/>
    </source>
</evidence>
<feature type="region of interest" description="Disordered" evidence="8">
    <location>
        <begin position="1"/>
        <end position="26"/>
    </location>
</feature>
<feature type="transmembrane region" description="Helical" evidence="9">
    <location>
        <begin position="171"/>
        <end position="192"/>
    </location>
</feature>
<proteinExistence type="inferred from homology"/>
<keyword evidence="4" id="KW-1003">Cell membrane</keyword>
<dbReference type="PANTHER" id="PTHR30472:SF24">
    <property type="entry name" value="FERRIC ENTEROBACTIN TRANSPORT SYSTEM PERMEASE PROTEIN FEPG"/>
    <property type="match status" value="1"/>
</dbReference>
<dbReference type="CDD" id="cd06550">
    <property type="entry name" value="TM_ABC_iron-siderophores_like"/>
    <property type="match status" value="1"/>
</dbReference>
<feature type="transmembrane region" description="Helical" evidence="9">
    <location>
        <begin position="212"/>
        <end position="234"/>
    </location>
</feature>
<evidence type="ECO:0000256" key="1">
    <source>
        <dbReference type="ARBA" id="ARBA00004651"/>
    </source>
</evidence>
<keyword evidence="5 9" id="KW-0812">Transmembrane</keyword>
<keyword evidence="11" id="KW-1185">Reference proteome</keyword>
<evidence type="ECO:0000256" key="3">
    <source>
        <dbReference type="ARBA" id="ARBA00022448"/>
    </source>
</evidence>
<comment type="similarity">
    <text evidence="2">Belongs to the binding-protein-dependent transport system permease family. FecCD subfamily.</text>
</comment>
<evidence type="ECO:0000256" key="9">
    <source>
        <dbReference type="SAM" id="Phobius"/>
    </source>
</evidence>
<evidence type="ECO:0000256" key="4">
    <source>
        <dbReference type="ARBA" id="ARBA00022475"/>
    </source>
</evidence>
<dbReference type="SUPFAM" id="SSF81345">
    <property type="entry name" value="ABC transporter involved in vitamin B12 uptake, BtuC"/>
    <property type="match status" value="1"/>
</dbReference>
<feature type="transmembrane region" description="Helical" evidence="9">
    <location>
        <begin position="323"/>
        <end position="347"/>
    </location>
</feature>
<dbReference type="Pfam" id="PF01032">
    <property type="entry name" value="FecCD"/>
    <property type="match status" value="1"/>
</dbReference>
<reference evidence="11" key="1">
    <citation type="journal article" date="2019" name="Int. J. Syst. Evol. Microbiol.">
        <title>The Global Catalogue of Microorganisms (GCM) 10K type strain sequencing project: providing services to taxonomists for standard genome sequencing and annotation.</title>
        <authorList>
            <consortium name="The Broad Institute Genomics Platform"/>
            <consortium name="The Broad Institute Genome Sequencing Center for Infectious Disease"/>
            <person name="Wu L."/>
            <person name="Ma J."/>
        </authorList>
    </citation>
    <scope>NUCLEOTIDE SEQUENCE [LARGE SCALE GENOMIC DNA]</scope>
    <source>
        <strain evidence="11">KCTC 32255</strain>
    </source>
</reference>
<sequence>MTAEQTTANATANTPDTTAVPGQRARTPRVRGRLVVTFLAALTGCGALLALAMGSSEIALPEIIAATAGQGDSGTVFIVQQLRLPRVLAALAVGAALGASGLLLQGLLRNPMASPDVIGVTSGASLATVVAIGAAVPPLGLPVAAACGAGIATTLLQVINSRTSAAGSRLVLIGIGLHAAASAGVALTMARLPIGRLGAAEVWLAGSLHARNWVHVTAATIGLAVALPAAFWLLRRLAVLELGDDLAIGAGVPVRRTRAGLLAFSAVLAGIAVAVAGPIAFVALGAPHIARRIVGPTRAATLTAAVLIGAFLVLAADVIGQRLFAPTALAAGVVTAALGAPYLLWLLHRMGRR</sequence>
<feature type="transmembrane region" description="Helical" evidence="9">
    <location>
        <begin position="298"/>
        <end position="316"/>
    </location>
</feature>
<evidence type="ECO:0000256" key="7">
    <source>
        <dbReference type="ARBA" id="ARBA00023136"/>
    </source>
</evidence>
<evidence type="ECO:0000313" key="11">
    <source>
        <dbReference type="Proteomes" id="UP001596337"/>
    </source>
</evidence>
<evidence type="ECO:0000313" key="10">
    <source>
        <dbReference type="EMBL" id="MFC6870624.1"/>
    </source>
</evidence>
<name>A0ABW2C716_9PSEU</name>
<organism evidence="10 11">
    <name type="scientific">Haloechinothrix salitolerans</name>
    <dbReference type="NCBI Taxonomy" id="926830"/>
    <lineage>
        <taxon>Bacteria</taxon>
        <taxon>Bacillati</taxon>
        <taxon>Actinomycetota</taxon>
        <taxon>Actinomycetes</taxon>
        <taxon>Pseudonocardiales</taxon>
        <taxon>Pseudonocardiaceae</taxon>
        <taxon>Haloechinothrix</taxon>
    </lineage>
</organism>
<dbReference type="PANTHER" id="PTHR30472">
    <property type="entry name" value="FERRIC ENTEROBACTIN TRANSPORT SYSTEM PERMEASE PROTEIN"/>
    <property type="match status" value="1"/>
</dbReference>